<sequence>MRGLMRLCLKAHNLGRDAIERLFFGEVDTKGAAIRDILVERGAEGLTGDQRCDFARLLLSLDARRPCNINKLRTDIAGSFETDLDADSEIRAAMAERGIDDIPSNYVKNQLGWSLEDRALTIIQRLVDNPHVGGRLINANWAVKRLAPRDGSLVLSDRPLIRIYGYDSPGATWVLPLTPHTAFIAANHEENLRRLLRLTGQRFAKAINVSSAKQADKFVFSIEESHERWIRNYLSQNQHEPR</sequence>
<evidence type="ECO:0000313" key="2">
    <source>
        <dbReference type="Proteomes" id="UP000516369"/>
    </source>
</evidence>
<proteinExistence type="predicted"/>
<keyword evidence="2" id="KW-1185">Reference proteome</keyword>
<name>A0A7H1MY24_9PROT</name>
<dbReference type="Proteomes" id="UP000516369">
    <property type="component" value="Chromosome"/>
</dbReference>
<reference evidence="1 2" key="1">
    <citation type="submission" date="2020-05" db="EMBL/GenBank/DDBJ databases">
        <title>Complete closed genome sequence of Defluviicoccus vanus.</title>
        <authorList>
            <person name="Bessarab I."/>
            <person name="Arumugam K."/>
            <person name="Maszenan A.M."/>
            <person name="Seviour R.J."/>
            <person name="Williams R.B."/>
        </authorList>
    </citation>
    <scope>NUCLEOTIDE SEQUENCE [LARGE SCALE GENOMIC DNA]</scope>
    <source>
        <strain evidence="1 2">Ben 114</strain>
    </source>
</reference>
<organism evidence="1 2">
    <name type="scientific">Defluviicoccus vanus</name>
    <dbReference type="NCBI Taxonomy" id="111831"/>
    <lineage>
        <taxon>Bacteria</taxon>
        <taxon>Pseudomonadati</taxon>
        <taxon>Pseudomonadota</taxon>
        <taxon>Alphaproteobacteria</taxon>
        <taxon>Rhodospirillales</taxon>
        <taxon>Rhodospirillaceae</taxon>
        <taxon>Defluviicoccus</taxon>
    </lineage>
</organism>
<dbReference type="InterPro" id="IPR025332">
    <property type="entry name" value="DUF4238"/>
</dbReference>
<gene>
    <name evidence="1" type="ORF">HQ394_02050</name>
</gene>
<evidence type="ECO:0000313" key="1">
    <source>
        <dbReference type="EMBL" id="QNT68360.1"/>
    </source>
</evidence>
<accession>A0A7H1MY24</accession>
<dbReference type="AlphaFoldDB" id="A0A7H1MY24"/>
<dbReference type="KEGG" id="dvn:HQ394_02050"/>
<dbReference type="EMBL" id="CP053923">
    <property type="protein sequence ID" value="QNT68360.1"/>
    <property type="molecule type" value="Genomic_DNA"/>
</dbReference>
<dbReference type="Pfam" id="PF14022">
    <property type="entry name" value="DUF4238"/>
    <property type="match status" value="1"/>
</dbReference>
<protein>
    <recommendedName>
        <fullName evidence="3">DUF4238 domain-containing protein</fullName>
    </recommendedName>
</protein>
<evidence type="ECO:0008006" key="3">
    <source>
        <dbReference type="Google" id="ProtNLM"/>
    </source>
</evidence>